<name>A0A2P4P597_RHIID</name>
<dbReference type="EMBL" id="AUPC02000383">
    <property type="protein sequence ID" value="POG60558.1"/>
    <property type="molecule type" value="Genomic_DNA"/>
</dbReference>
<accession>A0A2P4P597</accession>
<protein>
    <recommendedName>
        <fullName evidence="3">F-box domain-containing protein</fullName>
    </recommendedName>
</protein>
<keyword evidence="2" id="KW-1185">Reference proteome</keyword>
<proteinExistence type="predicted"/>
<gene>
    <name evidence="1" type="ORF">GLOIN_2v1787706</name>
</gene>
<organism evidence="1 2">
    <name type="scientific">Rhizophagus irregularis (strain DAOM 181602 / DAOM 197198 / MUCL 43194)</name>
    <name type="common">Arbuscular mycorrhizal fungus</name>
    <name type="synonym">Glomus intraradices</name>
    <dbReference type="NCBI Taxonomy" id="747089"/>
    <lineage>
        <taxon>Eukaryota</taxon>
        <taxon>Fungi</taxon>
        <taxon>Fungi incertae sedis</taxon>
        <taxon>Mucoromycota</taxon>
        <taxon>Glomeromycotina</taxon>
        <taxon>Glomeromycetes</taxon>
        <taxon>Glomerales</taxon>
        <taxon>Glomeraceae</taxon>
        <taxon>Rhizophagus</taxon>
    </lineage>
</organism>
<reference evidence="1 2" key="2">
    <citation type="journal article" date="2018" name="New Phytol.">
        <title>High intraspecific genome diversity in the model arbuscular mycorrhizal symbiont Rhizophagus irregularis.</title>
        <authorList>
            <person name="Chen E.C.H."/>
            <person name="Morin E."/>
            <person name="Beaudet D."/>
            <person name="Noel J."/>
            <person name="Yildirir G."/>
            <person name="Ndikumana S."/>
            <person name="Charron P."/>
            <person name="St-Onge C."/>
            <person name="Giorgi J."/>
            <person name="Kruger M."/>
            <person name="Marton T."/>
            <person name="Ropars J."/>
            <person name="Grigoriev I.V."/>
            <person name="Hainaut M."/>
            <person name="Henrissat B."/>
            <person name="Roux C."/>
            <person name="Martin F."/>
            <person name="Corradi N."/>
        </authorList>
    </citation>
    <scope>NUCLEOTIDE SEQUENCE [LARGE SCALE GENOMIC DNA]</scope>
    <source>
        <strain evidence="1 2">DAOM 197198</strain>
    </source>
</reference>
<evidence type="ECO:0000313" key="2">
    <source>
        <dbReference type="Proteomes" id="UP000018888"/>
    </source>
</evidence>
<sequence length="91" mass="11166">MACSKLFSGDLPELIDKVIQYFRYDYKTLRSCILINRLWCRLAIPLLWEDPFSIKFPKNYQFIEIYLRNLNDDYKTKLNEYNKVRYNNLNK</sequence>
<evidence type="ECO:0008006" key="3">
    <source>
        <dbReference type="Google" id="ProtNLM"/>
    </source>
</evidence>
<evidence type="ECO:0000313" key="1">
    <source>
        <dbReference type="EMBL" id="POG60558.1"/>
    </source>
</evidence>
<reference evidence="1 2" key="1">
    <citation type="journal article" date="2013" name="Proc. Natl. Acad. Sci. U.S.A.">
        <title>Genome of an arbuscular mycorrhizal fungus provides insight into the oldest plant symbiosis.</title>
        <authorList>
            <person name="Tisserant E."/>
            <person name="Malbreil M."/>
            <person name="Kuo A."/>
            <person name="Kohler A."/>
            <person name="Symeonidi A."/>
            <person name="Balestrini R."/>
            <person name="Charron P."/>
            <person name="Duensing N."/>
            <person name="Frei Dit Frey N."/>
            <person name="Gianinazzi-Pearson V."/>
            <person name="Gilbert L.B."/>
            <person name="Handa Y."/>
            <person name="Herr J.R."/>
            <person name="Hijri M."/>
            <person name="Koul R."/>
            <person name="Kawaguchi M."/>
            <person name="Krajinski F."/>
            <person name="Lammers P.J."/>
            <person name="Masclaux F.G."/>
            <person name="Murat C."/>
            <person name="Morin E."/>
            <person name="Ndikumana S."/>
            <person name="Pagni M."/>
            <person name="Petitpierre D."/>
            <person name="Requena N."/>
            <person name="Rosikiewicz P."/>
            <person name="Riley R."/>
            <person name="Saito K."/>
            <person name="San Clemente H."/>
            <person name="Shapiro H."/>
            <person name="van Tuinen D."/>
            <person name="Becard G."/>
            <person name="Bonfante P."/>
            <person name="Paszkowski U."/>
            <person name="Shachar-Hill Y.Y."/>
            <person name="Tuskan G.A."/>
            <person name="Young P.W."/>
            <person name="Sanders I.R."/>
            <person name="Henrissat B."/>
            <person name="Rensing S.A."/>
            <person name="Grigoriev I.V."/>
            <person name="Corradi N."/>
            <person name="Roux C."/>
            <person name="Martin F."/>
        </authorList>
    </citation>
    <scope>NUCLEOTIDE SEQUENCE [LARGE SCALE GENOMIC DNA]</scope>
    <source>
        <strain evidence="1 2">DAOM 197198</strain>
    </source>
</reference>
<dbReference type="Proteomes" id="UP000018888">
    <property type="component" value="Unassembled WGS sequence"/>
</dbReference>
<dbReference type="AlphaFoldDB" id="A0A2P4P597"/>
<comment type="caution">
    <text evidence="1">The sequence shown here is derived from an EMBL/GenBank/DDBJ whole genome shotgun (WGS) entry which is preliminary data.</text>
</comment>